<sequence length="117" mass="13667">MHRKPDFIDALTHELKHHPGQIESANIMEFLLDETDYMKEAKVCHEKDPLTKPKQDRYKLKTSPQWLGSQIEVIRMPTHSIERQINSVNDNPLIDVARDMAIHKREFPRNANRGLDG</sequence>
<proteinExistence type="predicted"/>
<evidence type="ECO:0000313" key="2">
    <source>
        <dbReference type="Proteomes" id="UP000607653"/>
    </source>
</evidence>
<name>A0A822Y1G5_NELNU</name>
<keyword evidence="2" id="KW-1185">Reference proteome</keyword>
<dbReference type="InterPro" id="IPR008948">
    <property type="entry name" value="L-Aspartase-like"/>
</dbReference>
<dbReference type="Proteomes" id="UP000607653">
    <property type="component" value="Unassembled WGS sequence"/>
</dbReference>
<dbReference type="SUPFAM" id="SSF48557">
    <property type="entry name" value="L-aspartase-like"/>
    <property type="match status" value="1"/>
</dbReference>
<accession>A0A822Y1G5</accession>
<dbReference type="Pfam" id="PF00221">
    <property type="entry name" value="Lyase_aromatic"/>
    <property type="match status" value="1"/>
</dbReference>
<dbReference type="EMBL" id="DUZY01000002">
    <property type="protein sequence ID" value="DAD26307.1"/>
    <property type="molecule type" value="Genomic_DNA"/>
</dbReference>
<dbReference type="AlphaFoldDB" id="A0A822Y1G5"/>
<reference evidence="1 2" key="1">
    <citation type="journal article" date="2020" name="Mol. Biol. Evol.">
        <title>Distinct Expression and Methylation Patterns for Genes with Different Fates following a Single Whole-Genome Duplication in Flowering Plants.</title>
        <authorList>
            <person name="Shi T."/>
            <person name="Rahmani R.S."/>
            <person name="Gugger P.F."/>
            <person name="Wang M."/>
            <person name="Li H."/>
            <person name="Zhang Y."/>
            <person name="Li Z."/>
            <person name="Wang Q."/>
            <person name="Van de Peer Y."/>
            <person name="Marchal K."/>
            <person name="Chen J."/>
        </authorList>
    </citation>
    <scope>NUCLEOTIDE SEQUENCE [LARGE SCALE GENOMIC DNA]</scope>
    <source>
        <tissue evidence="1">Leaf</tissue>
    </source>
</reference>
<protein>
    <submittedName>
        <fullName evidence="1">Uncharacterized protein</fullName>
    </submittedName>
</protein>
<comment type="caution">
    <text evidence="1">The sequence shown here is derived from an EMBL/GenBank/DDBJ whole genome shotgun (WGS) entry which is preliminary data.</text>
</comment>
<gene>
    <name evidence="1" type="ORF">HUJ06_027775</name>
</gene>
<dbReference type="PANTHER" id="PTHR10362">
    <property type="entry name" value="HISTIDINE AMMONIA-LYASE"/>
    <property type="match status" value="1"/>
</dbReference>
<organism evidence="1 2">
    <name type="scientific">Nelumbo nucifera</name>
    <name type="common">Sacred lotus</name>
    <dbReference type="NCBI Taxonomy" id="4432"/>
    <lineage>
        <taxon>Eukaryota</taxon>
        <taxon>Viridiplantae</taxon>
        <taxon>Streptophyta</taxon>
        <taxon>Embryophyta</taxon>
        <taxon>Tracheophyta</taxon>
        <taxon>Spermatophyta</taxon>
        <taxon>Magnoliopsida</taxon>
        <taxon>Proteales</taxon>
        <taxon>Nelumbonaceae</taxon>
        <taxon>Nelumbo</taxon>
    </lineage>
</organism>
<dbReference type="GO" id="GO:0003824">
    <property type="term" value="F:catalytic activity"/>
    <property type="evidence" value="ECO:0007669"/>
    <property type="project" value="InterPro"/>
</dbReference>
<evidence type="ECO:0000313" key="1">
    <source>
        <dbReference type="EMBL" id="DAD26307.1"/>
    </source>
</evidence>
<dbReference type="InterPro" id="IPR001106">
    <property type="entry name" value="Aromatic_Lyase"/>
</dbReference>
<dbReference type="Gene3D" id="1.20.200.10">
    <property type="entry name" value="Fumarase/aspartase (Central domain)"/>
    <property type="match status" value="1"/>
</dbReference>